<dbReference type="InParanoid" id="A0A423PMI3"/>
<sequence>MKTPDRQKPRDRLSIKTRAAIALIAVMPVAGLAQTSPSPEAAPNRLNSPAGLDYEQADAAVRELVKLTDVTQLRNVFTDQFIGRVEGAMSLLGGTLGPETMNIVTEQTRAVVSERIADGDALYSVLAPIYEKHFNLIELNQLVNFYESPLGQKLVRISPELLTESLDLGQQWGMSLVPEIVSRVRARMNGASAASLAAEPAPANDDYPAPAPAE</sequence>
<keyword evidence="4" id="KW-1185">Reference proteome</keyword>
<feature type="domain" description="DUF2059" evidence="2">
    <location>
        <begin position="125"/>
        <end position="179"/>
    </location>
</feature>
<dbReference type="EMBL" id="AYKG01000033">
    <property type="protein sequence ID" value="ROO26813.1"/>
    <property type="molecule type" value="Genomic_DNA"/>
</dbReference>
<dbReference type="AlphaFoldDB" id="A0A423PMI3"/>
<organism evidence="3 4">
    <name type="scientific">Salinisphaera japonica YTM-1</name>
    <dbReference type="NCBI Taxonomy" id="1209778"/>
    <lineage>
        <taxon>Bacteria</taxon>
        <taxon>Pseudomonadati</taxon>
        <taxon>Pseudomonadota</taxon>
        <taxon>Gammaproteobacteria</taxon>
        <taxon>Salinisphaerales</taxon>
        <taxon>Salinisphaeraceae</taxon>
        <taxon>Salinisphaera</taxon>
    </lineage>
</organism>
<evidence type="ECO:0000259" key="2">
    <source>
        <dbReference type="Pfam" id="PF09832"/>
    </source>
</evidence>
<reference evidence="3 4" key="1">
    <citation type="submission" date="2013-10" db="EMBL/GenBank/DDBJ databases">
        <title>Salinisphaera japonica YTM-1 Genome Sequencing.</title>
        <authorList>
            <person name="Lai Q."/>
            <person name="Li C."/>
            <person name="Shao Z."/>
        </authorList>
    </citation>
    <scope>NUCLEOTIDE SEQUENCE [LARGE SCALE GENOMIC DNA]</scope>
    <source>
        <strain evidence="3 4">YTM-1</strain>
    </source>
</reference>
<evidence type="ECO:0000313" key="3">
    <source>
        <dbReference type="EMBL" id="ROO26813.1"/>
    </source>
</evidence>
<dbReference type="Proteomes" id="UP000285310">
    <property type="component" value="Unassembled WGS sequence"/>
</dbReference>
<proteinExistence type="predicted"/>
<dbReference type="OrthoDB" id="490569at2"/>
<dbReference type="Pfam" id="PF09832">
    <property type="entry name" value="DUF2059"/>
    <property type="match status" value="1"/>
</dbReference>
<dbReference type="InterPro" id="IPR018637">
    <property type="entry name" value="DUF2059"/>
</dbReference>
<dbReference type="RefSeq" id="WP_123658583.1">
    <property type="nucleotide sequence ID" value="NZ_AYKG01000033.1"/>
</dbReference>
<name>A0A423PMI3_9GAMM</name>
<protein>
    <recommendedName>
        <fullName evidence="2">DUF2059 domain-containing protein</fullName>
    </recommendedName>
</protein>
<accession>A0A423PMI3</accession>
<gene>
    <name evidence="3" type="ORF">SAJA_10460</name>
</gene>
<evidence type="ECO:0000313" key="4">
    <source>
        <dbReference type="Proteomes" id="UP000285310"/>
    </source>
</evidence>
<evidence type="ECO:0000256" key="1">
    <source>
        <dbReference type="SAM" id="MobiDB-lite"/>
    </source>
</evidence>
<feature type="compositionally biased region" description="Low complexity" evidence="1">
    <location>
        <begin position="193"/>
        <end position="208"/>
    </location>
</feature>
<feature type="region of interest" description="Disordered" evidence="1">
    <location>
        <begin position="193"/>
        <end position="214"/>
    </location>
</feature>
<comment type="caution">
    <text evidence="3">The sequence shown here is derived from an EMBL/GenBank/DDBJ whole genome shotgun (WGS) entry which is preliminary data.</text>
</comment>